<dbReference type="GO" id="GO:0045259">
    <property type="term" value="C:proton-transporting ATP synthase complex"/>
    <property type="evidence" value="ECO:0007669"/>
    <property type="project" value="UniProtKB-KW"/>
</dbReference>
<keyword evidence="6 8" id="KW-0139">CF(1)</keyword>
<dbReference type="Gene3D" id="2.60.15.10">
    <property type="entry name" value="F0F1 ATP synthase delta/epsilon subunit, N-terminal"/>
    <property type="match status" value="1"/>
</dbReference>
<keyword evidence="8" id="KW-1003">Cell membrane</keyword>
<sequence length="120" mass="12311">MQVELVAPDRYVWSGPATMVVAKTSEGDLGVLPGHAPLLAVLVNGRVEIRPVDGEPVVVAVLGGFLSVADDKVSLLAEAAELAEEISVAEAEQALREAEGQGDADAAARARARLSVAGGR</sequence>
<evidence type="ECO:0000259" key="10">
    <source>
        <dbReference type="Pfam" id="PF02823"/>
    </source>
</evidence>
<comment type="function">
    <text evidence="8">Produces ATP from ADP in the presence of a proton gradient across the membrane.</text>
</comment>
<reference evidence="11 12" key="1">
    <citation type="submission" date="2018-09" db="EMBL/GenBank/DDBJ databases">
        <title>YIM 75000 draft genome.</title>
        <authorList>
            <person name="Tang S."/>
            <person name="Feng Y."/>
        </authorList>
    </citation>
    <scope>NUCLEOTIDE SEQUENCE [LARGE SCALE GENOMIC DNA]</scope>
    <source>
        <strain evidence="11 12">YIM 75000</strain>
    </source>
</reference>
<dbReference type="CDD" id="cd12152">
    <property type="entry name" value="F1-ATPase_delta"/>
    <property type="match status" value="1"/>
</dbReference>
<dbReference type="AlphaFoldDB" id="A0A3A3Z4W4"/>
<evidence type="ECO:0000256" key="7">
    <source>
        <dbReference type="ARBA" id="ARBA00023310"/>
    </source>
</evidence>
<dbReference type="NCBIfam" id="TIGR01216">
    <property type="entry name" value="ATP_synt_epsi"/>
    <property type="match status" value="1"/>
</dbReference>
<dbReference type="SUPFAM" id="SSF51344">
    <property type="entry name" value="Epsilon subunit of F1F0-ATP synthase N-terminal domain"/>
    <property type="match status" value="1"/>
</dbReference>
<organism evidence="11 12">
    <name type="scientific">Vallicoccus soli</name>
    <dbReference type="NCBI Taxonomy" id="2339232"/>
    <lineage>
        <taxon>Bacteria</taxon>
        <taxon>Bacillati</taxon>
        <taxon>Actinomycetota</taxon>
        <taxon>Actinomycetes</taxon>
        <taxon>Motilibacterales</taxon>
        <taxon>Vallicoccaceae</taxon>
        <taxon>Vallicoccus</taxon>
    </lineage>
</organism>
<protein>
    <recommendedName>
        <fullName evidence="8">ATP synthase epsilon chain</fullName>
    </recommendedName>
    <alternativeName>
        <fullName evidence="8">ATP synthase F1 sector epsilon subunit</fullName>
    </alternativeName>
    <alternativeName>
        <fullName evidence="8">F-ATPase epsilon subunit</fullName>
    </alternativeName>
</protein>
<keyword evidence="3 8" id="KW-0813">Transport</keyword>
<comment type="subcellular location">
    <subcellularLocation>
        <location evidence="1 8">Cell membrane</location>
        <topology evidence="1 8">Peripheral membrane protein</topology>
    </subcellularLocation>
</comment>
<keyword evidence="8" id="KW-0375">Hydrogen ion transport</keyword>
<comment type="caution">
    <text evidence="11">The sequence shown here is derived from an EMBL/GenBank/DDBJ whole genome shotgun (WGS) entry which is preliminary data.</text>
</comment>
<dbReference type="OrthoDB" id="9791445at2"/>
<dbReference type="GO" id="GO:0046933">
    <property type="term" value="F:proton-transporting ATP synthase activity, rotational mechanism"/>
    <property type="evidence" value="ECO:0007669"/>
    <property type="project" value="UniProtKB-UniRule"/>
</dbReference>
<evidence type="ECO:0000256" key="1">
    <source>
        <dbReference type="ARBA" id="ARBA00004202"/>
    </source>
</evidence>
<gene>
    <name evidence="8" type="primary">atpC</name>
    <name evidence="11" type="ORF">D5H78_04360</name>
</gene>
<keyword evidence="4 8" id="KW-0406">Ion transport</keyword>
<evidence type="ECO:0000256" key="4">
    <source>
        <dbReference type="ARBA" id="ARBA00023065"/>
    </source>
</evidence>
<evidence type="ECO:0000256" key="8">
    <source>
        <dbReference type="HAMAP-Rule" id="MF_00530"/>
    </source>
</evidence>
<keyword evidence="5 8" id="KW-0472">Membrane</keyword>
<evidence type="ECO:0000256" key="9">
    <source>
        <dbReference type="RuleBase" id="RU003656"/>
    </source>
</evidence>
<accession>A0A3A3Z4W4</accession>
<keyword evidence="7 8" id="KW-0066">ATP synthesis</keyword>
<dbReference type="PANTHER" id="PTHR13822">
    <property type="entry name" value="ATP SYNTHASE DELTA/EPSILON CHAIN"/>
    <property type="match status" value="1"/>
</dbReference>
<dbReference type="PANTHER" id="PTHR13822:SF10">
    <property type="entry name" value="ATP SYNTHASE EPSILON CHAIN, CHLOROPLASTIC"/>
    <property type="match status" value="1"/>
</dbReference>
<dbReference type="GO" id="GO:0005886">
    <property type="term" value="C:plasma membrane"/>
    <property type="evidence" value="ECO:0007669"/>
    <property type="project" value="UniProtKB-SubCell"/>
</dbReference>
<proteinExistence type="inferred from homology"/>
<comment type="similarity">
    <text evidence="2 8 9">Belongs to the ATPase epsilon chain family.</text>
</comment>
<evidence type="ECO:0000256" key="3">
    <source>
        <dbReference type="ARBA" id="ARBA00022448"/>
    </source>
</evidence>
<dbReference type="InterPro" id="IPR020546">
    <property type="entry name" value="ATP_synth_F1_dsu/esu_N"/>
</dbReference>
<dbReference type="NCBIfam" id="NF009977">
    <property type="entry name" value="PRK13442.1"/>
    <property type="match status" value="1"/>
</dbReference>
<dbReference type="HAMAP" id="MF_00530">
    <property type="entry name" value="ATP_synth_epsil_bac"/>
    <property type="match status" value="1"/>
</dbReference>
<dbReference type="RefSeq" id="WP_119949369.1">
    <property type="nucleotide sequence ID" value="NZ_QZEZ01000001.1"/>
</dbReference>
<dbReference type="Pfam" id="PF02823">
    <property type="entry name" value="ATP-synt_DE_N"/>
    <property type="match status" value="1"/>
</dbReference>
<evidence type="ECO:0000313" key="11">
    <source>
        <dbReference type="EMBL" id="RJK98444.1"/>
    </source>
</evidence>
<evidence type="ECO:0000256" key="2">
    <source>
        <dbReference type="ARBA" id="ARBA00005712"/>
    </source>
</evidence>
<evidence type="ECO:0000256" key="6">
    <source>
        <dbReference type="ARBA" id="ARBA00023196"/>
    </source>
</evidence>
<evidence type="ECO:0000256" key="5">
    <source>
        <dbReference type="ARBA" id="ARBA00023136"/>
    </source>
</evidence>
<dbReference type="EMBL" id="QZEZ01000001">
    <property type="protein sequence ID" value="RJK98444.1"/>
    <property type="molecule type" value="Genomic_DNA"/>
</dbReference>
<feature type="domain" description="ATP synthase F1 complex delta/epsilon subunit N-terminal" evidence="10">
    <location>
        <begin position="1"/>
        <end position="80"/>
    </location>
</feature>
<name>A0A3A3Z4W4_9ACTN</name>
<dbReference type="InterPro" id="IPR036771">
    <property type="entry name" value="ATPsynth_dsu/esu_N"/>
</dbReference>
<comment type="subunit">
    <text evidence="8 9">F-type ATPases have 2 components, CF(1) - the catalytic core - and CF(0) - the membrane proton channel. CF(1) has five subunits: alpha(3), beta(3), gamma(1), delta(1), epsilon(1). CF(0) has three main subunits: a, b and c.</text>
</comment>
<dbReference type="GO" id="GO:0005524">
    <property type="term" value="F:ATP binding"/>
    <property type="evidence" value="ECO:0007669"/>
    <property type="project" value="UniProtKB-UniRule"/>
</dbReference>
<dbReference type="InterPro" id="IPR001469">
    <property type="entry name" value="ATP_synth_F1_dsu/esu"/>
</dbReference>
<keyword evidence="12" id="KW-1185">Reference proteome</keyword>
<dbReference type="Proteomes" id="UP000265614">
    <property type="component" value="Unassembled WGS sequence"/>
</dbReference>
<evidence type="ECO:0000313" key="12">
    <source>
        <dbReference type="Proteomes" id="UP000265614"/>
    </source>
</evidence>